<reference evidence="2" key="1">
    <citation type="journal article" date="2014" name="Front. Microbiol.">
        <title>High frequency of phylogenetically diverse reductive dehalogenase-homologous genes in deep subseafloor sedimentary metagenomes.</title>
        <authorList>
            <person name="Kawai M."/>
            <person name="Futagami T."/>
            <person name="Toyoda A."/>
            <person name="Takaki Y."/>
            <person name="Nishi S."/>
            <person name="Hori S."/>
            <person name="Arai W."/>
            <person name="Tsubouchi T."/>
            <person name="Morono Y."/>
            <person name="Uchiyama I."/>
            <person name="Ito T."/>
            <person name="Fujiyama A."/>
            <person name="Inagaki F."/>
            <person name="Takami H."/>
        </authorList>
    </citation>
    <scope>NUCLEOTIDE SEQUENCE</scope>
    <source>
        <strain evidence="2">Expedition CK06-06</strain>
    </source>
</reference>
<protein>
    <recommendedName>
        <fullName evidence="1">HTH cro/C1-type domain-containing protein</fullName>
    </recommendedName>
</protein>
<organism evidence="2">
    <name type="scientific">marine sediment metagenome</name>
    <dbReference type="NCBI Taxonomy" id="412755"/>
    <lineage>
        <taxon>unclassified sequences</taxon>
        <taxon>metagenomes</taxon>
        <taxon>ecological metagenomes</taxon>
    </lineage>
</organism>
<dbReference type="Gene3D" id="1.10.260.40">
    <property type="entry name" value="lambda repressor-like DNA-binding domains"/>
    <property type="match status" value="1"/>
</dbReference>
<name>X0Z715_9ZZZZ</name>
<dbReference type="SUPFAM" id="SSF47413">
    <property type="entry name" value="lambda repressor-like DNA-binding domains"/>
    <property type="match status" value="1"/>
</dbReference>
<dbReference type="EMBL" id="BART01005810">
    <property type="protein sequence ID" value="GAG54207.1"/>
    <property type="molecule type" value="Genomic_DNA"/>
</dbReference>
<evidence type="ECO:0000313" key="2">
    <source>
        <dbReference type="EMBL" id="GAG54207.1"/>
    </source>
</evidence>
<dbReference type="PROSITE" id="PS50943">
    <property type="entry name" value="HTH_CROC1"/>
    <property type="match status" value="1"/>
</dbReference>
<evidence type="ECO:0000259" key="1">
    <source>
        <dbReference type="PROSITE" id="PS50943"/>
    </source>
</evidence>
<dbReference type="AlphaFoldDB" id="X0Z715"/>
<feature type="domain" description="HTH cro/C1-type" evidence="1">
    <location>
        <begin position="21"/>
        <end position="76"/>
    </location>
</feature>
<dbReference type="InterPro" id="IPR001387">
    <property type="entry name" value="Cro/C1-type_HTH"/>
</dbReference>
<dbReference type="InterPro" id="IPR010982">
    <property type="entry name" value="Lambda_DNA-bd_dom_sf"/>
</dbReference>
<gene>
    <name evidence="2" type="ORF">S01H4_13167</name>
</gene>
<proteinExistence type="predicted"/>
<sequence>MTNEQGIDLTLIKKQLTGANLKKLLLKKNVTKYRLAKDCGINYRTIMYWQRESNEPSDELAMRVGQYLGLIPAGEVKKEELQRRLSEIEKEIGRLK</sequence>
<comment type="caution">
    <text evidence="2">The sequence shown here is derived from an EMBL/GenBank/DDBJ whole genome shotgun (WGS) entry which is preliminary data.</text>
</comment>
<dbReference type="GO" id="GO:0003677">
    <property type="term" value="F:DNA binding"/>
    <property type="evidence" value="ECO:0007669"/>
    <property type="project" value="InterPro"/>
</dbReference>
<accession>X0Z715</accession>